<dbReference type="AlphaFoldDB" id="A0A699I3V8"/>
<accession>A0A699I3V8</accession>
<name>A0A699I3V8_TANCI</name>
<dbReference type="PANTHER" id="PTHR23329">
    <property type="entry name" value="TUFTELIN-INTERACTING PROTEIN 11-RELATED"/>
    <property type="match status" value="1"/>
</dbReference>
<keyword evidence="1" id="KW-0175">Coiled coil</keyword>
<dbReference type="InterPro" id="IPR022783">
    <property type="entry name" value="GCFC_dom"/>
</dbReference>
<dbReference type="EMBL" id="BKCJ010245561">
    <property type="protein sequence ID" value="GEZ14495.1"/>
    <property type="molecule type" value="Genomic_DNA"/>
</dbReference>
<dbReference type="InterPro" id="IPR045211">
    <property type="entry name" value="TFP11/STIP/Ntr1"/>
</dbReference>
<gene>
    <name evidence="4" type="ORF">Tci_486468</name>
</gene>
<organism evidence="4">
    <name type="scientific">Tanacetum cinerariifolium</name>
    <name type="common">Dalmatian daisy</name>
    <name type="synonym">Chrysanthemum cinerariifolium</name>
    <dbReference type="NCBI Taxonomy" id="118510"/>
    <lineage>
        <taxon>Eukaryota</taxon>
        <taxon>Viridiplantae</taxon>
        <taxon>Streptophyta</taxon>
        <taxon>Embryophyta</taxon>
        <taxon>Tracheophyta</taxon>
        <taxon>Spermatophyta</taxon>
        <taxon>Magnoliopsida</taxon>
        <taxon>eudicotyledons</taxon>
        <taxon>Gunneridae</taxon>
        <taxon>Pentapetalae</taxon>
        <taxon>asterids</taxon>
        <taxon>campanulids</taxon>
        <taxon>Asterales</taxon>
        <taxon>Asteraceae</taxon>
        <taxon>Asteroideae</taxon>
        <taxon>Anthemideae</taxon>
        <taxon>Anthemidinae</taxon>
        <taxon>Tanacetum</taxon>
    </lineage>
</organism>
<feature type="region of interest" description="Disordered" evidence="2">
    <location>
        <begin position="18"/>
        <end position="39"/>
    </location>
</feature>
<dbReference type="GO" id="GO:0071008">
    <property type="term" value="C:U2-type post-mRNA release spliceosomal complex"/>
    <property type="evidence" value="ECO:0007669"/>
    <property type="project" value="TreeGrafter"/>
</dbReference>
<dbReference type="GO" id="GO:0000390">
    <property type="term" value="P:spliceosomal complex disassembly"/>
    <property type="evidence" value="ECO:0007669"/>
    <property type="project" value="InterPro"/>
</dbReference>
<evidence type="ECO:0000256" key="1">
    <source>
        <dbReference type="SAM" id="Coils"/>
    </source>
</evidence>
<dbReference type="Pfam" id="PF07842">
    <property type="entry name" value="GCFC"/>
    <property type="match status" value="1"/>
</dbReference>
<protein>
    <submittedName>
        <fullName evidence="4">Septin and tuftelin-interacting protein 1 homolog 1</fullName>
    </submittedName>
</protein>
<evidence type="ECO:0000259" key="3">
    <source>
        <dbReference type="Pfam" id="PF07842"/>
    </source>
</evidence>
<feature type="coiled-coil region" evidence="1">
    <location>
        <begin position="115"/>
        <end position="171"/>
    </location>
</feature>
<sequence length="247" mass="28678">MGRFMFVWNKRKVKHYRTKDSDSDLEGRCSKENRQDLSKPARFLSSRMRKHETDENSYEAIKRRDRAKIDEKNGGLGYKKYNETANVTVGSQETSDENKALSQPSKMKHVTAKELQLAELDMKIIECEVNNEREKVFSLRKERLVNDANHNRKQLDDLEVIESALDKLNNDFHSGTLSLELLGDSFRYLKKRFPHEYQLCGLPTIACSFALPLFPRLFKGCDPLIKPADHIDVISIWKDLLQGKEID</sequence>
<proteinExistence type="predicted"/>
<feature type="domain" description="GCF C-terminal" evidence="3">
    <location>
        <begin position="183"/>
        <end position="242"/>
    </location>
</feature>
<comment type="caution">
    <text evidence="4">The sequence shown here is derived from an EMBL/GenBank/DDBJ whole genome shotgun (WGS) entry which is preliminary data.</text>
</comment>
<evidence type="ECO:0000313" key="4">
    <source>
        <dbReference type="EMBL" id="GEZ14495.1"/>
    </source>
</evidence>
<evidence type="ECO:0000256" key="2">
    <source>
        <dbReference type="SAM" id="MobiDB-lite"/>
    </source>
</evidence>
<reference evidence="4" key="1">
    <citation type="journal article" date="2019" name="Sci. Rep.">
        <title>Draft genome of Tanacetum cinerariifolium, the natural source of mosquito coil.</title>
        <authorList>
            <person name="Yamashiro T."/>
            <person name="Shiraishi A."/>
            <person name="Satake H."/>
            <person name="Nakayama K."/>
        </authorList>
    </citation>
    <scope>NUCLEOTIDE SEQUENCE</scope>
</reference>
<dbReference type="PANTHER" id="PTHR23329:SF1">
    <property type="entry name" value="TUFTELIN-INTERACTING PROTEIN 11"/>
    <property type="match status" value="1"/>
</dbReference>